<keyword evidence="2" id="KW-1185">Reference proteome</keyword>
<dbReference type="VEuPathDB" id="FungiDB:JI435_412520"/>
<sequence>MRPVGEVARKAVRARMWLVPIAKIALRLPRECKCAKLAHGCPESQY</sequence>
<gene>
    <name evidence="1" type="ORF">JI435_412520</name>
</gene>
<dbReference type="Proteomes" id="UP000663193">
    <property type="component" value="Chromosome 9"/>
</dbReference>
<proteinExistence type="predicted"/>
<reference evidence="2" key="1">
    <citation type="journal article" date="2021" name="BMC Genomics">
        <title>Chromosome-level genome assembly and manually-curated proteome of model necrotroph Parastagonospora nodorum Sn15 reveals a genome-wide trove of candidate effector homologs, and redundancy of virulence-related functions within an accessory chromosome.</title>
        <authorList>
            <person name="Bertazzoni S."/>
            <person name="Jones D.A.B."/>
            <person name="Phan H.T."/>
            <person name="Tan K.-C."/>
            <person name="Hane J.K."/>
        </authorList>
    </citation>
    <scope>NUCLEOTIDE SEQUENCE [LARGE SCALE GENOMIC DNA]</scope>
    <source>
        <strain evidence="2">SN15 / ATCC MYA-4574 / FGSC 10173)</strain>
    </source>
</reference>
<organism evidence="1 2">
    <name type="scientific">Phaeosphaeria nodorum (strain SN15 / ATCC MYA-4574 / FGSC 10173)</name>
    <name type="common">Glume blotch fungus</name>
    <name type="synonym">Parastagonospora nodorum</name>
    <dbReference type="NCBI Taxonomy" id="321614"/>
    <lineage>
        <taxon>Eukaryota</taxon>
        <taxon>Fungi</taxon>
        <taxon>Dikarya</taxon>
        <taxon>Ascomycota</taxon>
        <taxon>Pezizomycotina</taxon>
        <taxon>Dothideomycetes</taxon>
        <taxon>Pleosporomycetidae</taxon>
        <taxon>Pleosporales</taxon>
        <taxon>Pleosporineae</taxon>
        <taxon>Phaeosphaeriaceae</taxon>
        <taxon>Parastagonospora</taxon>
    </lineage>
</organism>
<dbReference type="EMBL" id="CP069031">
    <property type="protein sequence ID" value="QRC98763.1"/>
    <property type="molecule type" value="Genomic_DNA"/>
</dbReference>
<accession>A0A7U2F6V5</accession>
<protein>
    <submittedName>
        <fullName evidence="1">Uncharacterized protein</fullName>
    </submittedName>
</protein>
<dbReference type="AlphaFoldDB" id="A0A7U2F6V5"/>
<evidence type="ECO:0000313" key="2">
    <source>
        <dbReference type="Proteomes" id="UP000663193"/>
    </source>
</evidence>
<evidence type="ECO:0000313" key="1">
    <source>
        <dbReference type="EMBL" id="QRC98763.1"/>
    </source>
</evidence>
<name>A0A7U2F6V5_PHANO</name>